<proteinExistence type="predicted"/>
<reference evidence="1 2" key="1">
    <citation type="submission" date="2018-03" db="EMBL/GenBank/DDBJ databases">
        <title>Genomic Encyclopedia of Archaeal and Bacterial Type Strains, Phase II (KMG-II): from individual species to whole genera.</title>
        <authorList>
            <person name="Goeker M."/>
        </authorList>
    </citation>
    <scope>NUCLEOTIDE SEQUENCE [LARGE SCALE GENOMIC DNA]</scope>
    <source>
        <strain evidence="1 2">DSM 28057</strain>
    </source>
</reference>
<dbReference type="AlphaFoldDB" id="A0A2P8DZP5"/>
<organism evidence="1 2">
    <name type="scientific">Cecembia rubra</name>
    <dbReference type="NCBI Taxonomy" id="1485585"/>
    <lineage>
        <taxon>Bacteria</taxon>
        <taxon>Pseudomonadati</taxon>
        <taxon>Bacteroidota</taxon>
        <taxon>Cytophagia</taxon>
        <taxon>Cytophagales</taxon>
        <taxon>Cyclobacteriaceae</taxon>
        <taxon>Cecembia</taxon>
    </lineage>
</organism>
<name>A0A2P8DZP5_9BACT</name>
<gene>
    <name evidence="1" type="ORF">CLV48_109139</name>
</gene>
<protein>
    <submittedName>
        <fullName evidence="1">Uncharacterized protein</fullName>
    </submittedName>
</protein>
<comment type="caution">
    <text evidence="1">The sequence shown here is derived from an EMBL/GenBank/DDBJ whole genome shotgun (WGS) entry which is preliminary data.</text>
</comment>
<dbReference type="EMBL" id="PYGF01000009">
    <property type="protein sequence ID" value="PSL02669.1"/>
    <property type="molecule type" value="Genomic_DNA"/>
</dbReference>
<evidence type="ECO:0000313" key="2">
    <source>
        <dbReference type="Proteomes" id="UP000240708"/>
    </source>
</evidence>
<evidence type="ECO:0000313" key="1">
    <source>
        <dbReference type="EMBL" id="PSL02669.1"/>
    </source>
</evidence>
<dbReference type="Proteomes" id="UP000240708">
    <property type="component" value="Unassembled WGS sequence"/>
</dbReference>
<accession>A0A2P8DZP5</accession>
<sequence length="89" mass="10355">MHQGKFSRNSDCTKFVLVGLLSNFIEILYIRKGNIVSIRGPNQHIPEFEVDYSAGYPMLQLLDMERLHFYTDVVLGNLDWGIQSKIFFE</sequence>
<keyword evidence="2" id="KW-1185">Reference proteome</keyword>